<proteinExistence type="predicted"/>
<protein>
    <submittedName>
        <fullName evidence="2">Uncharacterized protein</fullName>
    </submittedName>
</protein>
<dbReference type="EMBL" id="CAKLCM010000004">
    <property type="protein sequence ID" value="CAH0531101.1"/>
    <property type="molecule type" value="Genomic_DNA"/>
</dbReference>
<evidence type="ECO:0000256" key="1">
    <source>
        <dbReference type="SAM" id="MobiDB-lite"/>
    </source>
</evidence>
<evidence type="ECO:0000313" key="3">
    <source>
        <dbReference type="Proteomes" id="UP000838160"/>
    </source>
</evidence>
<sequence>MALEAPKKPKANPKGKPPTGNTPPNGQENSKKGETAPLNFKPDKEFVKEWKVYCVTNDISQIDQFKKMFEFWKEHHGG</sequence>
<dbReference type="Proteomes" id="UP000838160">
    <property type="component" value="Unassembled WGS sequence"/>
</dbReference>
<comment type="caution">
    <text evidence="2">The sequence shown here is derived from an EMBL/GenBank/DDBJ whole genome shotgun (WGS) entry which is preliminary data.</text>
</comment>
<name>A0ABN8DTJ0_9VIBR</name>
<accession>A0ABN8DTJ0</accession>
<feature type="compositionally biased region" description="Low complexity" evidence="1">
    <location>
        <begin position="14"/>
        <end position="26"/>
    </location>
</feature>
<dbReference type="RefSeq" id="WP_203506472.1">
    <property type="nucleotide sequence ID" value="NZ_CAKLCM010000004.1"/>
</dbReference>
<keyword evidence="3" id="KW-1185">Reference proteome</keyword>
<organism evidence="2 3">
    <name type="scientific">Vibrio hippocampi</name>
    <dbReference type="NCBI Taxonomy" id="654686"/>
    <lineage>
        <taxon>Bacteria</taxon>
        <taxon>Pseudomonadati</taxon>
        <taxon>Pseudomonadota</taxon>
        <taxon>Gammaproteobacteria</taxon>
        <taxon>Vibrionales</taxon>
        <taxon>Vibrionaceae</taxon>
        <taxon>Vibrio</taxon>
    </lineage>
</organism>
<reference evidence="2" key="1">
    <citation type="submission" date="2021-12" db="EMBL/GenBank/DDBJ databases">
        <authorList>
            <person name="Rodrigo-Torres L."/>
            <person name="Arahal R. D."/>
            <person name="Lucena T."/>
        </authorList>
    </citation>
    <scope>NUCLEOTIDE SEQUENCE</scope>
    <source>
        <strain evidence="2">CECT 8226</strain>
    </source>
</reference>
<feature type="region of interest" description="Disordered" evidence="1">
    <location>
        <begin position="1"/>
        <end position="41"/>
    </location>
</feature>
<evidence type="ECO:0000313" key="2">
    <source>
        <dbReference type="EMBL" id="CAH0531101.1"/>
    </source>
</evidence>
<gene>
    <name evidence="2" type="ORF">VHP8226_04101</name>
</gene>